<sequence length="160" mass="17481">MADQEDKGAEGGAQTPPKDGAKGGEPKTFTQEEVNRLVAAEKARFKGYSDFKAKAEKYDDLQKAQQTDAERAAELERERDRLLAERNAEAWRREASKATGVPADLLRGATKEDIEAHAELLKPYFEKNSVPEVGSDGFAPVPGSERSGKDLFASAIDDLL</sequence>
<dbReference type="Proteomes" id="UP000008805">
    <property type="component" value="Chromosome"/>
</dbReference>
<feature type="region of interest" description="Disordered" evidence="2">
    <location>
        <begin position="1"/>
        <end position="32"/>
    </location>
</feature>
<dbReference type="HOGENOM" id="CLU_1649731_0_0_11"/>
<evidence type="ECO:0000256" key="2">
    <source>
        <dbReference type="SAM" id="MobiDB-lite"/>
    </source>
</evidence>
<keyword evidence="1" id="KW-0175">Coiled coil</keyword>
<name>D6E9X8_9ACTN</name>
<evidence type="ECO:0000256" key="1">
    <source>
        <dbReference type="SAM" id="Coils"/>
    </source>
</evidence>
<gene>
    <name evidence="3" type="ORF">GPA_22840</name>
</gene>
<accession>D6E9X8</accession>
<dbReference type="EMBL" id="FP929047">
    <property type="protein sequence ID" value="CBL04525.1"/>
    <property type="molecule type" value="Genomic_DNA"/>
</dbReference>
<proteinExistence type="predicted"/>
<protein>
    <recommendedName>
        <fullName evidence="5">Scaffolding protein</fullName>
    </recommendedName>
</protein>
<dbReference type="RefSeq" id="WP_015539869.1">
    <property type="nucleotide sequence ID" value="NC_021021.1"/>
</dbReference>
<dbReference type="PATRIC" id="fig|657308.3.peg.1795"/>
<dbReference type="BioCyc" id="GPAM657308:GPA_RS10660-MONOMER"/>
<evidence type="ECO:0008006" key="5">
    <source>
        <dbReference type="Google" id="ProtNLM"/>
    </source>
</evidence>
<dbReference type="KEGG" id="gpa:GPA_22840"/>
<evidence type="ECO:0000313" key="4">
    <source>
        <dbReference type="Proteomes" id="UP000008805"/>
    </source>
</evidence>
<dbReference type="AlphaFoldDB" id="D6E9X8"/>
<evidence type="ECO:0000313" key="3">
    <source>
        <dbReference type="EMBL" id="CBL04525.1"/>
    </source>
</evidence>
<keyword evidence="4" id="KW-1185">Reference proteome</keyword>
<reference evidence="3 4" key="2">
    <citation type="submission" date="2010-03" db="EMBL/GenBank/DDBJ databases">
        <authorList>
            <person name="Pajon A."/>
        </authorList>
    </citation>
    <scope>NUCLEOTIDE SEQUENCE [LARGE SCALE GENOMIC DNA]</scope>
    <source>
        <strain evidence="4">7-10-1-b</strain>
    </source>
</reference>
<reference evidence="3 4" key="1">
    <citation type="submission" date="2010-03" db="EMBL/GenBank/DDBJ databases">
        <title>The genome sequence of Gordonibacter pamelaeae 7-10-1-bT.</title>
        <authorList>
            <consortium name="metaHIT consortium -- http://www.metahit.eu/"/>
            <person name="Pajon A."/>
            <person name="Turner K."/>
            <person name="Parkhill J."/>
            <person name="Timmis K."/>
            <person name="Oxley A."/>
            <person name="Wurdemann D."/>
        </authorList>
    </citation>
    <scope>NUCLEOTIDE SEQUENCE [LARGE SCALE GENOMIC DNA]</scope>
    <source>
        <strain evidence="4">7-10-1-b</strain>
    </source>
</reference>
<feature type="coiled-coil region" evidence="1">
    <location>
        <begin position="58"/>
        <end position="92"/>
    </location>
</feature>
<organism evidence="3 4">
    <name type="scientific">Gordonibacter pamelaeae 7-10-1-b</name>
    <dbReference type="NCBI Taxonomy" id="657308"/>
    <lineage>
        <taxon>Bacteria</taxon>
        <taxon>Bacillati</taxon>
        <taxon>Actinomycetota</taxon>
        <taxon>Coriobacteriia</taxon>
        <taxon>Eggerthellales</taxon>
        <taxon>Eggerthellaceae</taxon>
        <taxon>Gordonibacter</taxon>
    </lineage>
</organism>